<dbReference type="PANTHER" id="PTHR12526">
    <property type="entry name" value="GLYCOSYLTRANSFERASE"/>
    <property type="match status" value="1"/>
</dbReference>
<sequence length="417" mass="48025">MIKVVHITAHLGGGIGRILSSIAIYSQIEKEVEHVIVTLEKTENSHFEQLLKEHSIKVFLQNQCCLKQILQEADIVEVDWWHHPLTSAFMHNYFNDIECRLLIWSHVSGCTYPYIKYELIKCADKFVFSTPFSFENEYWSNEEKEEVMKRVEIIVSSGIDFDAPVKKKPHHGYNVGYIGFLSYSKTHPDFVRFLEAAADIPDICFKVVGDTAYGKELIKDVQNSKLVRNKVIFEGYALDVKEKFAEFDVFGYPLNPMHYGTAENALLEAMAAGVVPVVLNQCTEKYMVRHMETGIIVNSIEEYGAALRWLKDNADKRIHMGNNASEFVIKKLHIRETVNRLNACYSDMMSQNKRLHDIYSAIGTNPYEWFVSAYWGDVNCLEGNSFAETKGSAKHYLRYFPEDKILRKVVETNESRI</sequence>
<evidence type="ECO:0000313" key="2">
    <source>
        <dbReference type="Proteomes" id="UP000223596"/>
    </source>
</evidence>
<dbReference type="SUPFAM" id="SSF53756">
    <property type="entry name" value="UDP-Glycosyltransferase/glycogen phosphorylase"/>
    <property type="match status" value="1"/>
</dbReference>
<dbReference type="EMBL" id="PDBW01000001">
    <property type="protein sequence ID" value="PFH01415.1"/>
    <property type="molecule type" value="Genomic_DNA"/>
</dbReference>
<gene>
    <name evidence="1" type="ORF">M972_11147</name>
</gene>
<name>A0AB36TCU6_ACETH</name>
<organism evidence="1 2">
    <name type="scientific">Acetivibrio thermocellus AD2</name>
    <dbReference type="NCBI Taxonomy" id="1138384"/>
    <lineage>
        <taxon>Bacteria</taxon>
        <taxon>Bacillati</taxon>
        <taxon>Bacillota</taxon>
        <taxon>Clostridia</taxon>
        <taxon>Eubacteriales</taxon>
        <taxon>Oscillospiraceae</taxon>
        <taxon>Acetivibrio</taxon>
    </lineage>
</organism>
<dbReference type="CDD" id="cd03801">
    <property type="entry name" value="GT4_PimA-like"/>
    <property type="match status" value="1"/>
</dbReference>
<comment type="caution">
    <text evidence="1">The sequence shown here is derived from an EMBL/GenBank/DDBJ whole genome shotgun (WGS) entry which is preliminary data.</text>
</comment>
<proteinExistence type="predicted"/>
<reference evidence="1 2" key="1">
    <citation type="submission" date="2017-09" db="EMBL/GenBank/DDBJ databases">
        <title>Evaluation of Pacific Biosciences Sequencing Technology to Finishing C. thermocellum Genome Sequences.</title>
        <authorList>
            <person name="Brown S."/>
        </authorList>
    </citation>
    <scope>NUCLEOTIDE SEQUENCE [LARGE SCALE GENOMIC DNA]</scope>
    <source>
        <strain evidence="1 2">AD2</strain>
    </source>
</reference>
<dbReference type="RefSeq" id="WP_003513053.1">
    <property type="nucleotide sequence ID" value="NZ_CP013828.1"/>
</dbReference>
<accession>A0AB36TCU6</accession>
<dbReference type="PANTHER" id="PTHR12526:SF630">
    <property type="entry name" value="GLYCOSYLTRANSFERASE"/>
    <property type="match status" value="1"/>
</dbReference>
<dbReference type="Gene3D" id="3.40.50.2000">
    <property type="entry name" value="Glycogen Phosphorylase B"/>
    <property type="match status" value="1"/>
</dbReference>
<protein>
    <submittedName>
        <fullName evidence="1">Glycosyltransferase involved in cell wall biosynthesis</fullName>
    </submittedName>
</protein>
<evidence type="ECO:0000313" key="1">
    <source>
        <dbReference type="EMBL" id="PFH01415.1"/>
    </source>
</evidence>
<dbReference type="Pfam" id="PF13692">
    <property type="entry name" value="Glyco_trans_1_4"/>
    <property type="match status" value="1"/>
</dbReference>
<dbReference type="AlphaFoldDB" id="A0AB36TCU6"/>
<dbReference type="Proteomes" id="UP000223596">
    <property type="component" value="Unassembled WGS sequence"/>
</dbReference>